<dbReference type="AlphaFoldDB" id="A0A364RC90"/>
<name>A0A364RC90_9BACT</name>
<comment type="caution">
    <text evidence="1">The sequence shown here is derived from an EMBL/GenBank/DDBJ whole genome shotgun (WGS) entry which is preliminary data.</text>
</comment>
<reference evidence="1 2" key="1">
    <citation type="submission" date="2018-06" db="EMBL/GenBank/DDBJ databases">
        <authorList>
            <person name="Liu Z.-W."/>
        </authorList>
    </citation>
    <scope>NUCLEOTIDE SEQUENCE [LARGE SCALE GENOMIC DNA]</scope>
    <source>
        <strain evidence="1 2">2b14</strain>
    </source>
</reference>
<organism evidence="1 2">
    <name type="scientific">Pontibacter arcticus</name>
    <dbReference type="NCBI Taxonomy" id="2080288"/>
    <lineage>
        <taxon>Bacteria</taxon>
        <taxon>Pseudomonadati</taxon>
        <taxon>Bacteroidota</taxon>
        <taxon>Cytophagia</taxon>
        <taxon>Cytophagales</taxon>
        <taxon>Hymenobacteraceae</taxon>
        <taxon>Pontibacter</taxon>
    </lineage>
</organism>
<dbReference type="RefSeq" id="WP_112306619.1">
    <property type="nucleotide sequence ID" value="NZ_QMDV01000004.1"/>
</dbReference>
<keyword evidence="2" id="KW-1185">Reference proteome</keyword>
<protein>
    <submittedName>
        <fullName evidence="1">Uncharacterized protein</fullName>
    </submittedName>
</protein>
<evidence type="ECO:0000313" key="2">
    <source>
        <dbReference type="Proteomes" id="UP000251692"/>
    </source>
</evidence>
<dbReference type="Proteomes" id="UP000251692">
    <property type="component" value="Unassembled WGS sequence"/>
</dbReference>
<dbReference type="EMBL" id="QMDV01000004">
    <property type="protein sequence ID" value="RAU81941.1"/>
    <property type="molecule type" value="Genomic_DNA"/>
</dbReference>
<reference evidence="1 2" key="2">
    <citation type="submission" date="2018-07" db="EMBL/GenBank/DDBJ databases">
        <title>Pontibacter sp. 2b14 genomic sequence and assembly.</title>
        <authorList>
            <person name="Du Z.-J."/>
        </authorList>
    </citation>
    <scope>NUCLEOTIDE SEQUENCE [LARGE SCALE GENOMIC DNA]</scope>
    <source>
        <strain evidence="1 2">2b14</strain>
    </source>
</reference>
<evidence type="ECO:0000313" key="1">
    <source>
        <dbReference type="EMBL" id="RAU81941.1"/>
    </source>
</evidence>
<sequence length="84" mass="9508">MLNRKRPLQVTNGLEFVVTAVPQQTYANAGLYLRIVSIGYFEKKDLPLPCNSAICATILTKHTRFRSLHFPFRVCSSLAPRLSQ</sequence>
<proteinExistence type="predicted"/>
<gene>
    <name evidence="1" type="ORF">DP923_14750</name>
</gene>
<accession>A0A364RC90</accession>